<gene>
    <name evidence="3" type="ORF">ACFOHH_23960</name>
</gene>
<feature type="transmembrane region" description="Helical" evidence="1">
    <location>
        <begin position="190"/>
        <end position="210"/>
    </location>
</feature>
<keyword evidence="1" id="KW-1133">Transmembrane helix</keyword>
<feature type="domain" description="EamA" evidence="2">
    <location>
        <begin position="4"/>
        <end position="135"/>
    </location>
</feature>
<evidence type="ECO:0000256" key="1">
    <source>
        <dbReference type="SAM" id="Phobius"/>
    </source>
</evidence>
<keyword evidence="1" id="KW-0472">Membrane</keyword>
<dbReference type="PANTHER" id="PTHR22911:SF137">
    <property type="entry name" value="SOLUTE CARRIER FAMILY 35 MEMBER G2-RELATED"/>
    <property type="match status" value="1"/>
</dbReference>
<comment type="caution">
    <text evidence="3">The sequence shown here is derived from an EMBL/GenBank/DDBJ whole genome shotgun (WGS) entry which is preliminary data.</text>
</comment>
<organism evidence="3 4">
    <name type="scientific">Shinella pollutisoli</name>
    <dbReference type="NCBI Taxonomy" id="2250594"/>
    <lineage>
        <taxon>Bacteria</taxon>
        <taxon>Pseudomonadati</taxon>
        <taxon>Pseudomonadota</taxon>
        <taxon>Alphaproteobacteria</taxon>
        <taxon>Hyphomicrobiales</taxon>
        <taxon>Rhizobiaceae</taxon>
        <taxon>Shinella</taxon>
    </lineage>
</organism>
<evidence type="ECO:0000259" key="2">
    <source>
        <dbReference type="Pfam" id="PF00892"/>
    </source>
</evidence>
<feature type="transmembrane region" description="Helical" evidence="1">
    <location>
        <begin position="277"/>
        <end position="295"/>
    </location>
</feature>
<name>A0ABV7DP64_9HYPH</name>
<dbReference type="InterPro" id="IPR000620">
    <property type="entry name" value="EamA_dom"/>
</dbReference>
<feature type="transmembrane region" description="Helical" evidence="1">
    <location>
        <begin position="95"/>
        <end position="113"/>
    </location>
</feature>
<keyword evidence="4" id="KW-1185">Reference proteome</keyword>
<reference evidence="4" key="1">
    <citation type="journal article" date="2019" name="Int. J. Syst. Evol. Microbiol.">
        <title>The Global Catalogue of Microorganisms (GCM) 10K type strain sequencing project: providing services to taxonomists for standard genome sequencing and annotation.</title>
        <authorList>
            <consortium name="The Broad Institute Genomics Platform"/>
            <consortium name="The Broad Institute Genome Sequencing Center for Infectious Disease"/>
            <person name="Wu L."/>
            <person name="Ma J."/>
        </authorList>
    </citation>
    <scope>NUCLEOTIDE SEQUENCE [LARGE SCALE GENOMIC DNA]</scope>
    <source>
        <strain evidence="4">KCTC 52677</strain>
    </source>
</reference>
<keyword evidence="1" id="KW-0812">Transmembrane</keyword>
<dbReference type="Pfam" id="PF00892">
    <property type="entry name" value="EamA"/>
    <property type="match status" value="2"/>
</dbReference>
<dbReference type="EMBL" id="JBHRSP010000050">
    <property type="protein sequence ID" value="MFC3076190.1"/>
    <property type="molecule type" value="Genomic_DNA"/>
</dbReference>
<feature type="transmembrane region" description="Helical" evidence="1">
    <location>
        <begin position="222"/>
        <end position="245"/>
    </location>
</feature>
<feature type="transmembrane region" description="Helical" evidence="1">
    <location>
        <begin position="37"/>
        <end position="56"/>
    </location>
</feature>
<feature type="transmembrane region" description="Helical" evidence="1">
    <location>
        <begin position="62"/>
        <end position="88"/>
    </location>
</feature>
<dbReference type="SUPFAM" id="SSF103481">
    <property type="entry name" value="Multidrug resistance efflux transporter EmrE"/>
    <property type="match status" value="2"/>
</dbReference>
<sequence>MYLAEILALSAAVCIAMSGMLVSELQGRLPLFDLARLQMLAAFAMTAAASLAVGGWRSVEPWHLGFLAASSLFGIILASTTYFATIYIAGPRTMALLFSLTSPFAVLLGYLFLGETITMRQGGGIALVLAGILLAIGRRPAKGPRRSGAPQRAAWPGIALGVVTALGQALGSLAARPAMAAGVEPFTAMAVRSGLAALFFFLLLLVPLPVFRPAARVEPRSYVFVGGSAFLGVGLGMSLLMAALAHGNVGIVSTLSSMTPVLILPMVWVRTGIVPPAPAWLGAALAVAGTALISLG</sequence>
<protein>
    <submittedName>
        <fullName evidence="3">DMT family transporter</fullName>
    </submittedName>
</protein>
<dbReference type="PANTHER" id="PTHR22911">
    <property type="entry name" value="ACYL-MALONYL CONDENSING ENZYME-RELATED"/>
    <property type="match status" value="1"/>
</dbReference>
<proteinExistence type="predicted"/>
<feature type="transmembrane region" description="Helical" evidence="1">
    <location>
        <begin position="6"/>
        <end position="25"/>
    </location>
</feature>
<dbReference type="Proteomes" id="UP001595377">
    <property type="component" value="Unassembled WGS sequence"/>
</dbReference>
<evidence type="ECO:0000313" key="4">
    <source>
        <dbReference type="Proteomes" id="UP001595377"/>
    </source>
</evidence>
<feature type="transmembrane region" description="Helical" evidence="1">
    <location>
        <begin position="119"/>
        <end position="137"/>
    </location>
</feature>
<dbReference type="InterPro" id="IPR037185">
    <property type="entry name" value="EmrE-like"/>
</dbReference>
<feature type="domain" description="EamA" evidence="2">
    <location>
        <begin position="156"/>
        <end position="294"/>
    </location>
</feature>
<evidence type="ECO:0000313" key="3">
    <source>
        <dbReference type="EMBL" id="MFC3076190.1"/>
    </source>
</evidence>
<accession>A0ABV7DP64</accession>
<dbReference type="RefSeq" id="WP_257316180.1">
    <property type="nucleotide sequence ID" value="NZ_JANFDG010000017.1"/>
</dbReference>
<feature type="transmembrane region" description="Helical" evidence="1">
    <location>
        <begin position="158"/>
        <end position="178"/>
    </location>
</feature>